<dbReference type="GeneID" id="86858174"/>
<reference evidence="8" key="3">
    <citation type="submission" date="2024-02" db="EMBL/GenBank/DDBJ databases">
        <authorList>
            <person name="Choi B."/>
        </authorList>
    </citation>
    <scope>NUCLEOTIDE SEQUENCE</scope>
    <source>
        <strain evidence="8">UMB1016</strain>
    </source>
</reference>
<keyword evidence="3 6" id="KW-0812">Transmembrane</keyword>
<feature type="transmembrane region" description="Helical" evidence="6">
    <location>
        <begin position="223"/>
        <end position="248"/>
    </location>
</feature>
<evidence type="ECO:0000256" key="3">
    <source>
        <dbReference type="ARBA" id="ARBA00022692"/>
    </source>
</evidence>
<dbReference type="EMBL" id="JAOTMY010000003">
    <property type="protein sequence ID" value="MCY3087762.1"/>
    <property type="molecule type" value="Genomic_DNA"/>
</dbReference>
<evidence type="ECO:0000313" key="10">
    <source>
        <dbReference type="Proteomes" id="UP001069047"/>
    </source>
</evidence>
<dbReference type="InterPro" id="IPR036259">
    <property type="entry name" value="MFS_trans_sf"/>
</dbReference>
<dbReference type="Proteomes" id="UP000250354">
    <property type="component" value="Chromosome"/>
</dbReference>
<reference evidence="7" key="2">
    <citation type="submission" date="2022-09" db="EMBL/GenBank/DDBJ databases">
        <title>Aerococcus urinae taxonomy study.</title>
        <authorList>
            <person name="Christensen J."/>
            <person name="Senneby E."/>
        </authorList>
    </citation>
    <scope>NUCLEOTIDE SEQUENCE</scope>
    <source>
        <strain evidence="7">LUND-41-B12</strain>
    </source>
</reference>
<dbReference type="CDD" id="cd06173">
    <property type="entry name" value="MFS_MefA_like"/>
    <property type="match status" value="1"/>
</dbReference>
<comment type="subcellular location">
    <subcellularLocation>
        <location evidence="1">Cell membrane</location>
        <topology evidence="1">Multi-pass membrane protein</topology>
    </subcellularLocation>
</comment>
<feature type="transmembrane region" description="Helical" evidence="6">
    <location>
        <begin position="295"/>
        <end position="322"/>
    </location>
</feature>
<dbReference type="Gene3D" id="1.20.1250.20">
    <property type="entry name" value="MFS general substrate transporter like domains"/>
    <property type="match status" value="1"/>
</dbReference>
<dbReference type="SUPFAM" id="SSF103473">
    <property type="entry name" value="MFS general substrate transporter"/>
    <property type="match status" value="1"/>
</dbReference>
<evidence type="ECO:0000256" key="6">
    <source>
        <dbReference type="SAM" id="Phobius"/>
    </source>
</evidence>
<dbReference type="PANTHER" id="PTHR23513">
    <property type="entry name" value="INTEGRAL MEMBRANE EFFLUX PROTEIN-RELATED"/>
    <property type="match status" value="1"/>
</dbReference>
<organism evidence="7 10">
    <name type="scientific">Aerococcus mictus</name>
    <dbReference type="NCBI Taxonomy" id="2976810"/>
    <lineage>
        <taxon>Bacteria</taxon>
        <taxon>Bacillati</taxon>
        <taxon>Bacillota</taxon>
        <taxon>Bacilli</taxon>
        <taxon>Lactobacillales</taxon>
        <taxon>Aerococcaceae</taxon>
        <taxon>Aerococcus</taxon>
    </lineage>
</organism>
<dbReference type="Proteomes" id="UP001069047">
    <property type="component" value="Unassembled WGS sequence"/>
</dbReference>
<feature type="transmembrane region" description="Helical" evidence="6">
    <location>
        <begin position="145"/>
        <end position="165"/>
    </location>
</feature>
<protein>
    <submittedName>
        <fullName evidence="7">MFS transporter</fullName>
    </submittedName>
</protein>
<keyword evidence="5 6" id="KW-0472">Membrane</keyword>
<dbReference type="RefSeq" id="WP_224786517.1">
    <property type="nucleotide sequence ID" value="NZ_CAJHLG010000005.1"/>
</dbReference>
<evidence type="ECO:0000256" key="4">
    <source>
        <dbReference type="ARBA" id="ARBA00022989"/>
    </source>
</evidence>
<dbReference type="Pfam" id="PF07690">
    <property type="entry name" value="MFS_1"/>
    <property type="match status" value="1"/>
</dbReference>
<feature type="transmembrane region" description="Helical" evidence="6">
    <location>
        <begin position="77"/>
        <end position="97"/>
    </location>
</feature>
<name>A0A9Q4H4H7_9LACT</name>
<dbReference type="InterPro" id="IPR011701">
    <property type="entry name" value="MFS"/>
</dbReference>
<evidence type="ECO:0000313" key="7">
    <source>
        <dbReference type="EMBL" id="MCY3087762.1"/>
    </source>
</evidence>
<dbReference type="AlphaFoldDB" id="A0A9Q4H4H7"/>
<feature type="transmembrane region" description="Helical" evidence="6">
    <location>
        <begin position="171"/>
        <end position="193"/>
    </location>
</feature>
<dbReference type="PANTHER" id="PTHR23513:SF11">
    <property type="entry name" value="STAPHYLOFERRIN A TRANSPORTER"/>
    <property type="match status" value="1"/>
</dbReference>
<sequence length="367" mass="40600">MRGNKKLFLRRGYPLLANYGISLIGDTLYLFAINWFLVSQTQNTALLGKINSMSTSVLLFSNILVGPLVDQVNRKKLLIFSDIMSFLACLACSLLYKDYLDDQLILILTSAILSIALAINSPAAKAIVPHVVLGEDIERFNSIQNTLSSIIKVGAPIIGSLILAVNNNFNFFILINSLSFLLSALIIASVPYYEDNKLDANQSLQFHTHFVSGLKYVFSMKKILGVMVFISLLNFIMTAYELVIPFAINVLLKGSDKTYSLVLSTEALGGILGGVILTYRGSGQSEESFIQDVKYLAVVLLMAGFFQSLFFMFLCAWVNGFYLVQINAKVFTIIQKHSDQEFLGRVFSLLFVFSSLFSPLANGVFGS</sequence>
<feature type="transmembrane region" description="Helical" evidence="6">
    <location>
        <begin position="44"/>
        <end position="65"/>
    </location>
</feature>
<keyword evidence="2" id="KW-1003">Cell membrane</keyword>
<feature type="transmembrane region" description="Helical" evidence="6">
    <location>
        <begin position="260"/>
        <end position="279"/>
    </location>
</feature>
<proteinExistence type="predicted"/>
<gene>
    <name evidence="8" type="ORF">DBT44_0008190</name>
    <name evidence="7" type="ORF">ODY61_06515</name>
</gene>
<dbReference type="GO" id="GO:0022857">
    <property type="term" value="F:transmembrane transporter activity"/>
    <property type="evidence" value="ECO:0007669"/>
    <property type="project" value="InterPro"/>
</dbReference>
<accession>A0A9Q4H4H7</accession>
<feature type="transmembrane region" description="Helical" evidence="6">
    <location>
        <begin position="12"/>
        <end position="38"/>
    </location>
</feature>
<dbReference type="EMBL" id="CP145132">
    <property type="protein sequence ID" value="WWC54359.1"/>
    <property type="molecule type" value="Genomic_DNA"/>
</dbReference>
<dbReference type="GO" id="GO:0005886">
    <property type="term" value="C:plasma membrane"/>
    <property type="evidence" value="ECO:0007669"/>
    <property type="project" value="UniProtKB-SubCell"/>
</dbReference>
<keyword evidence="9" id="KW-1185">Reference proteome</keyword>
<feature type="transmembrane region" description="Helical" evidence="6">
    <location>
        <begin position="103"/>
        <end position="124"/>
    </location>
</feature>
<evidence type="ECO:0000256" key="1">
    <source>
        <dbReference type="ARBA" id="ARBA00004651"/>
    </source>
</evidence>
<evidence type="ECO:0000313" key="9">
    <source>
        <dbReference type="Proteomes" id="UP000250354"/>
    </source>
</evidence>
<evidence type="ECO:0000256" key="5">
    <source>
        <dbReference type="ARBA" id="ARBA00023136"/>
    </source>
</evidence>
<feature type="transmembrane region" description="Helical" evidence="6">
    <location>
        <begin position="342"/>
        <end position="365"/>
    </location>
</feature>
<evidence type="ECO:0000313" key="8">
    <source>
        <dbReference type="EMBL" id="WWC54359.1"/>
    </source>
</evidence>
<evidence type="ECO:0000256" key="2">
    <source>
        <dbReference type="ARBA" id="ARBA00022475"/>
    </source>
</evidence>
<reference evidence="8 9" key="1">
    <citation type="journal article" date="2020" name="J. Bacteriol.">
        <title>Aerococcus urinae Isolated from Women with Lower Urinary Tract Symptoms: In Vitro Aggregation and Genome Analysis.</title>
        <authorList>
            <person name="Hilt E.E."/>
            <person name="Putonti C."/>
            <person name="Thomas-White K."/>
            <person name="Lewis A.L."/>
            <person name="Visick K.L."/>
            <person name="Gilbert N.M."/>
            <person name="Wolfe A.J."/>
        </authorList>
    </citation>
    <scope>NUCLEOTIDE SEQUENCE [LARGE SCALE GENOMIC DNA]</scope>
    <source>
        <strain evidence="8 9">UMB1016</strain>
    </source>
</reference>
<keyword evidence="4 6" id="KW-1133">Transmembrane helix</keyword>